<dbReference type="Proteomes" id="UP000032336">
    <property type="component" value="Unassembled WGS sequence"/>
</dbReference>
<proteinExistence type="predicted"/>
<gene>
    <name evidence="1" type="ORF">FEAC_20010</name>
</gene>
<dbReference type="AlphaFoldDB" id="A0A0D8FT31"/>
<reference evidence="1 2" key="1">
    <citation type="submission" date="2015-01" db="EMBL/GenBank/DDBJ databases">
        <title>Draft genome of the acidophilic iron oxidizer Ferrimicrobium acidiphilum strain T23.</title>
        <authorList>
            <person name="Poehlein A."/>
            <person name="Eisen S."/>
            <person name="Schloemann M."/>
            <person name="Johnson B.D."/>
            <person name="Daniel R."/>
            <person name="Muehling M."/>
        </authorList>
    </citation>
    <scope>NUCLEOTIDE SEQUENCE [LARGE SCALE GENOMIC DNA]</scope>
    <source>
        <strain evidence="1 2">T23</strain>
    </source>
</reference>
<keyword evidence="2" id="KW-1185">Reference proteome</keyword>
<evidence type="ECO:0000313" key="2">
    <source>
        <dbReference type="Proteomes" id="UP000032336"/>
    </source>
</evidence>
<organism evidence="1 2">
    <name type="scientific">Ferrimicrobium acidiphilum DSM 19497</name>
    <dbReference type="NCBI Taxonomy" id="1121877"/>
    <lineage>
        <taxon>Bacteria</taxon>
        <taxon>Bacillati</taxon>
        <taxon>Actinomycetota</taxon>
        <taxon>Acidimicrobiia</taxon>
        <taxon>Acidimicrobiales</taxon>
        <taxon>Acidimicrobiaceae</taxon>
        <taxon>Ferrimicrobium</taxon>
    </lineage>
</organism>
<protein>
    <submittedName>
        <fullName evidence="1">Uncharacterized protein</fullName>
    </submittedName>
</protein>
<dbReference type="RefSeq" id="WP_169741696.1">
    <property type="nucleotide sequence ID" value="NZ_JQKF01000046.1"/>
</dbReference>
<comment type="caution">
    <text evidence="1">The sequence shown here is derived from an EMBL/GenBank/DDBJ whole genome shotgun (WGS) entry which is preliminary data.</text>
</comment>
<dbReference type="STRING" id="1121877.FEAC_20010"/>
<dbReference type="EMBL" id="JXUW01000019">
    <property type="protein sequence ID" value="KJE76266.1"/>
    <property type="molecule type" value="Genomic_DNA"/>
</dbReference>
<sequence length="226" mass="25310">MLQKPLGISVVGGIMGEGRSDANARVGRRGASGSDKVRRQRLAFIPPVVEAAVWRAASESGNRGLLLMLTKYFLRPSQLVGATLHDDQLVVNGFKSPLPVDPNDVAVLRQWLERRRRPNSPQAIRNILRTMRPNVVKILTDGDSDTDWELLVNCGITSLRMLAKEHYAAAHGFDERLYCNALHDQFSDPSESLRWLSTETRQRLNGAALEVMEAVRKVQMQLEELD</sequence>
<accession>A0A0D8FT31</accession>
<evidence type="ECO:0000313" key="1">
    <source>
        <dbReference type="EMBL" id="KJE76266.1"/>
    </source>
</evidence>
<name>A0A0D8FT31_9ACTN</name>